<evidence type="ECO:0000259" key="1">
    <source>
        <dbReference type="Pfam" id="PF01636"/>
    </source>
</evidence>
<proteinExistence type="predicted"/>
<dbReference type="Proteomes" id="UP001148614">
    <property type="component" value="Unassembled WGS sequence"/>
</dbReference>
<accession>A0A9W8NDG1</accession>
<dbReference type="Pfam" id="PF01636">
    <property type="entry name" value="APH"/>
    <property type="match status" value="1"/>
</dbReference>
<dbReference type="InterPro" id="IPR002575">
    <property type="entry name" value="Aminoglycoside_PTrfase"/>
</dbReference>
<reference evidence="2" key="1">
    <citation type="submission" date="2022-07" db="EMBL/GenBank/DDBJ databases">
        <title>Genome Sequence of Xylaria arbuscula.</title>
        <authorList>
            <person name="Buettner E."/>
        </authorList>
    </citation>
    <scope>NUCLEOTIDE SEQUENCE</scope>
    <source>
        <strain evidence="2">VT107</strain>
    </source>
</reference>
<feature type="domain" description="Aminoglycoside phosphotransferase" evidence="1">
    <location>
        <begin position="43"/>
        <end position="238"/>
    </location>
</feature>
<keyword evidence="3" id="KW-1185">Reference proteome</keyword>
<evidence type="ECO:0000313" key="2">
    <source>
        <dbReference type="EMBL" id="KAJ3570219.1"/>
    </source>
</evidence>
<gene>
    <name evidence="2" type="ORF">NPX13_g5802</name>
</gene>
<dbReference type="Gene3D" id="3.90.1200.10">
    <property type="match status" value="1"/>
</dbReference>
<evidence type="ECO:0000313" key="3">
    <source>
        <dbReference type="Proteomes" id="UP001148614"/>
    </source>
</evidence>
<dbReference type="PANTHER" id="PTHR21310">
    <property type="entry name" value="AMINOGLYCOSIDE PHOSPHOTRANSFERASE-RELATED-RELATED"/>
    <property type="match status" value="1"/>
</dbReference>
<dbReference type="EMBL" id="JANPWZ010000958">
    <property type="protein sequence ID" value="KAJ3570219.1"/>
    <property type="molecule type" value="Genomic_DNA"/>
</dbReference>
<protein>
    <recommendedName>
        <fullName evidence="1">Aminoglycoside phosphotransferase domain-containing protein</fullName>
    </recommendedName>
</protein>
<dbReference type="PANTHER" id="PTHR21310:SF39">
    <property type="entry name" value="AMINOGLYCOSIDE PHOSPHOTRANSFERASE DOMAIN-CONTAINING PROTEIN"/>
    <property type="match status" value="1"/>
</dbReference>
<dbReference type="VEuPathDB" id="FungiDB:F4678DRAFT_452365"/>
<organism evidence="2 3">
    <name type="scientific">Xylaria arbuscula</name>
    <dbReference type="NCBI Taxonomy" id="114810"/>
    <lineage>
        <taxon>Eukaryota</taxon>
        <taxon>Fungi</taxon>
        <taxon>Dikarya</taxon>
        <taxon>Ascomycota</taxon>
        <taxon>Pezizomycotina</taxon>
        <taxon>Sordariomycetes</taxon>
        <taxon>Xylariomycetidae</taxon>
        <taxon>Xylariales</taxon>
        <taxon>Xylariaceae</taxon>
        <taxon>Xylaria</taxon>
    </lineage>
</organism>
<sequence>MDSSVDEKLLDYNDAQLIHYIKTLPRLPEFRDIILLSSKYLAKAYHGPDMERAVKATEFASALGVRVPRVRRTVSDNGANYCIMDRIQGVALDTEWPKLSWTMSIWLAFQVRRVIRQLRSVESPTAGCLFTGQCTSFYLDDRFGLPSGANLSQVNSFLNFWLNFDSIPHEIKKTPSDHSTCPRPLFSTNDTFVYTHHDLAPRNIMIDSASQLWFIDWDFAGYYPRYFEYAVMHNFSPKGWSRFSIWRWKLFTWIACGFYDKQAHWLETIRDKFTRFPLARRWNMTANGYAAAAGRPFVDS</sequence>
<comment type="caution">
    <text evidence="2">The sequence shown here is derived from an EMBL/GenBank/DDBJ whole genome shotgun (WGS) entry which is preliminary data.</text>
</comment>
<dbReference type="AlphaFoldDB" id="A0A9W8NDG1"/>
<dbReference type="SUPFAM" id="SSF56112">
    <property type="entry name" value="Protein kinase-like (PK-like)"/>
    <property type="match status" value="1"/>
</dbReference>
<dbReference type="InterPro" id="IPR011009">
    <property type="entry name" value="Kinase-like_dom_sf"/>
</dbReference>
<name>A0A9W8NDG1_9PEZI</name>
<dbReference type="InterPro" id="IPR051678">
    <property type="entry name" value="AGP_Transferase"/>
</dbReference>